<evidence type="ECO:0000313" key="2">
    <source>
        <dbReference type="Proteomes" id="UP000823401"/>
    </source>
</evidence>
<dbReference type="SFLD" id="SFLDS00003">
    <property type="entry name" value="Haloacid_Dehalogenase"/>
    <property type="match status" value="1"/>
</dbReference>
<dbReference type="InterPro" id="IPR006439">
    <property type="entry name" value="HAD-SF_hydro_IA"/>
</dbReference>
<dbReference type="InterPro" id="IPR041492">
    <property type="entry name" value="HAD_2"/>
</dbReference>
<accession>A0ABS0LJT5</accession>
<dbReference type="PANTHER" id="PTHR43434:SF1">
    <property type="entry name" value="PHOSPHOGLYCOLATE PHOSPHATASE"/>
    <property type="match status" value="1"/>
</dbReference>
<dbReference type="InterPro" id="IPR050155">
    <property type="entry name" value="HAD-like_hydrolase_sf"/>
</dbReference>
<reference evidence="1 2" key="1">
    <citation type="submission" date="2020-07" db="EMBL/GenBank/DDBJ databases">
        <title>Facklamia lactis sp. nov., isolated from raw milk.</title>
        <authorList>
            <person name="Doll E.V."/>
            <person name="Huptas C."/>
            <person name="Staib L."/>
            <person name="Wenning M."/>
            <person name="Scherer S."/>
        </authorList>
    </citation>
    <scope>NUCLEOTIDE SEQUENCE [LARGE SCALE GENOMIC DNA]</scope>
    <source>
        <strain evidence="1 2">DSM 104272</strain>
    </source>
</reference>
<gene>
    <name evidence="1" type="ORF">HYQ42_07040</name>
</gene>
<comment type="caution">
    <text evidence="1">The sequence shown here is derived from an EMBL/GenBank/DDBJ whole genome shotgun (WGS) entry which is preliminary data.</text>
</comment>
<dbReference type="SUPFAM" id="SSF56784">
    <property type="entry name" value="HAD-like"/>
    <property type="match status" value="1"/>
</dbReference>
<protein>
    <submittedName>
        <fullName evidence="1">HAD family phosphatase</fullName>
    </submittedName>
</protein>
<dbReference type="InterPro" id="IPR023214">
    <property type="entry name" value="HAD_sf"/>
</dbReference>
<dbReference type="InterPro" id="IPR036412">
    <property type="entry name" value="HAD-like_sf"/>
</dbReference>
<name>A0ABS0LJT5_9LACT</name>
<dbReference type="Gene3D" id="3.40.50.1000">
    <property type="entry name" value="HAD superfamily/HAD-like"/>
    <property type="match status" value="1"/>
</dbReference>
<dbReference type="SFLD" id="SFLDG01129">
    <property type="entry name" value="C1.5:_HAD__Beta-PGM__Phosphata"/>
    <property type="match status" value="1"/>
</dbReference>
<dbReference type="InterPro" id="IPR023198">
    <property type="entry name" value="PGP-like_dom2"/>
</dbReference>
<keyword evidence="2" id="KW-1185">Reference proteome</keyword>
<dbReference type="SFLD" id="SFLDG01135">
    <property type="entry name" value="C1.5.6:_HAD__Beta-PGM__Phospha"/>
    <property type="match status" value="1"/>
</dbReference>
<sequence length="216" mass="24413">MAKTELIIFDLDGTLVDSESVYQMGWATVLKDFGHNVEVADFELMRGKGRHHNNQYIKSYLGTDALVQEARNLREEYYFNALNNNEVQLMPGALELLEAAFEQGITLAVATSSYRDRGKATLDQFDLSKYFTYQVFGDEVENAKPHPEIYNKVLELAGVEADKAVAVEDSLSGLKSALDAQLTVYFVPEAEVSFDKDEKRIKRCNDLHEVKNALFK</sequence>
<organism evidence="1 2">
    <name type="scientific">Ruoffia tabacinasalis</name>
    <dbReference type="NCBI Taxonomy" id="87458"/>
    <lineage>
        <taxon>Bacteria</taxon>
        <taxon>Bacillati</taxon>
        <taxon>Bacillota</taxon>
        <taxon>Bacilli</taxon>
        <taxon>Lactobacillales</taxon>
        <taxon>Aerococcaceae</taxon>
        <taxon>Ruoffia</taxon>
    </lineage>
</organism>
<dbReference type="PRINTS" id="PR00413">
    <property type="entry name" value="HADHALOGNASE"/>
</dbReference>
<dbReference type="Gene3D" id="1.10.150.240">
    <property type="entry name" value="Putative phosphatase, domain 2"/>
    <property type="match status" value="1"/>
</dbReference>
<dbReference type="RefSeq" id="WP_197104611.1">
    <property type="nucleotide sequence ID" value="NZ_JACCEL010000015.1"/>
</dbReference>
<proteinExistence type="predicted"/>
<dbReference type="EMBL" id="JACCEL010000015">
    <property type="protein sequence ID" value="MBG9978541.1"/>
    <property type="molecule type" value="Genomic_DNA"/>
</dbReference>
<dbReference type="Pfam" id="PF13419">
    <property type="entry name" value="HAD_2"/>
    <property type="match status" value="1"/>
</dbReference>
<evidence type="ECO:0000313" key="1">
    <source>
        <dbReference type="EMBL" id="MBG9978541.1"/>
    </source>
</evidence>
<dbReference type="NCBIfam" id="TIGR01509">
    <property type="entry name" value="HAD-SF-IA-v3"/>
    <property type="match status" value="1"/>
</dbReference>
<dbReference type="Proteomes" id="UP000823401">
    <property type="component" value="Unassembled WGS sequence"/>
</dbReference>
<dbReference type="PANTHER" id="PTHR43434">
    <property type="entry name" value="PHOSPHOGLYCOLATE PHOSPHATASE"/>
    <property type="match status" value="1"/>
</dbReference>